<reference evidence="3 4" key="1">
    <citation type="submission" date="2024-06" db="EMBL/GenBank/DDBJ databases">
        <title>Sorghum-associated microbial communities from plants grown in Nebraska, USA.</title>
        <authorList>
            <person name="Schachtman D."/>
        </authorList>
    </citation>
    <scope>NUCLEOTIDE SEQUENCE [LARGE SCALE GENOMIC DNA]</scope>
    <source>
        <strain evidence="3 4">1757</strain>
    </source>
</reference>
<organism evidence="3 4">
    <name type="scientific">Rhodanobacter soli</name>
    <dbReference type="NCBI Taxonomy" id="590609"/>
    <lineage>
        <taxon>Bacteria</taxon>
        <taxon>Pseudomonadati</taxon>
        <taxon>Pseudomonadota</taxon>
        <taxon>Gammaproteobacteria</taxon>
        <taxon>Lysobacterales</taxon>
        <taxon>Rhodanobacteraceae</taxon>
        <taxon>Rhodanobacter</taxon>
    </lineage>
</organism>
<evidence type="ECO:0000313" key="3">
    <source>
        <dbReference type="EMBL" id="MET4571110.1"/>
    </source>
</evidence>
<dbReference type="InterPro" id="IPR003099">
    <property type="entry name" value="Prephen_DH"/>
</dbReference>
<sequence length="268" mass="28387">MSATEPRDPVPSATTFVVLGYGRFGKAFADLLLQAGHRVRAWDPHADISAALAAASIPAAIGDARWIVLAMPVPYMRDALLTLRPLLHAGQTVLDVGSVKLHPCAMMDEVLGANVPHVGTHPLFGPLSLARDEQPRRAVICPAADHPRAAARAGELFRDLGCEVIVQDPESHDRAMARTHALAFFIAKGLIDLGVDDGLPVAPPSFQGIKHMLAAVRGDAGHLFAAIQRENPFAADARAQLLAELARVHRQLLADADGDSLAIPGPPA</sequence>
<protein>
    <submittedName>
        <fullName evidence="3">Prephenate dehydrogenase</fullName>
        <ecNumber evidence="3">1.3.1.12</ecNumber>
    </submittedName>
</protein>
<proteinExistence type="predicted"/>
<dbReference type="InterPro" id="IPR008927">
    <property type="entry name" value="6-PGluconate_DH-like_C_sf"/>
</dbReference>
<dbReference type="Proteomes" id="UP001549251">
    <property type="component" value="Unassembled WGS sequence"/>
</dbReference>
<dbReference type="SUPFAM" id="SSF48179">
    <property type="entry name" value="6-phosphogluconate dehydrogenase C-terminal domain-like"/>
    <property type="match status" value="1"/>
</dbReference>
<dbReference type="GO" id="GO:0008977">
    <property type="term" value="F:prephenate dehydrogenase (NAD+) activity"/>
    <property type="evidence" value="ECO:0007669"/>
    <property type="project" value="UniProtKB-EC"/>
</dbReference>
<dbReference type="PANTHER" id="PTHR21363">
    <property type="entry name" value="PREPHENATE DEHYDROGENASE"/>
    <property type="match status" value="1"/>
</dbReference>
<dbReference type="EC" id="1.3.1.12" evidence="3"/>
<dbReference type="Pfam" id="PF02153">
    <property type="entry name" value="PDH_N"/>
    <property type="match status" value="1"/>
</dbReference>
<dbReference type="RefSeq" id="WP_354553141.1">
    <property type="nucleotide sequence ID" value="NZ_JBEPSD010000005.1"/>
</dbReference>
<evidence type="ECO:0000313" key="4">
    <source>
        <dbReference type="Proteomes" id="UP001549251"/>
    </source>
</evidence>
<dbReference type="SUPFAM" id="SSF51735">
    <property type="entry name" value="NAD(P)-binding Rossmann-fold domains"/>
    <property type="match status" value="1"/>
</dbReference>
<dbReference type="PROSITE" id="PS51176">
    <property type="entry name" value="PDH_ADH"/>
    <property type="match status" value="1"/>
</dbReference>
<dbReference type="EMBL" id="JBEPSD010000005">
    <property type="protein sequence ID" value="MET4571110.1"/>
    <property type="molecule type" value="Genomic_DNA"/>
</dbReference>
<accession>A0ABV2Q1C9</accession>
<dbReference type="InterPro" id="IPR036291">
    <property type="entry name" value="NAD(P)-bd_dom_sf"/>
</dbReference>
<feature type="domain" description="Prephenate/arogenate dehydrogenase" evidence="2">
    <location>
        <begin position="14"/>
        <end position="268"/>
    </location>
</feature>
<evidence type="ECO:0000256" key="1">
    <source>
        <dbReference type="ARBA" id="ARBA00023002"/>
    </source>
</evidence>
<comment type="caution">
    <text evidence="3">The sequence shown here is derived from an EMBL/GenBank/DDBJ whole genome shotgun (WGS) entry which is preliminary data.</text>
</comment>
<dbReference type="PANTHER" id="PTHR21363:SF0">
    <property type="entry name" value="PREPHENATE DEHYDROGENASE [NADP(+)]"/>
    <property type="match status" value="1"/>
</dbReference>
<dbReference type="InterPro" id="IPR046826">
    <property type="entry name" value="PDH_N"/>
</dbReference>
<dbReference type="InterPro" id="IPR050812">
    <property type="entry name" value="Preph/Arog_dehydrog"/>
</dbReference>
<keyword evidence="1 3" id="KW-0560">Oxidoreductase</keyword>
<name>A0ABV2Q1C9_9GAMM</name>
<evidence type="ECO:0000259" key="2">
    <source>
        <dbReference type="PROSITE" id="PS51176"/>
    </source>
</evidence>
<gene>
    <name evidence="3" type="ORF">ABIE04_003493</name>
</gene>
<keyword evidence="4" id="KW-1185">Reference proteome</keyword>
<dbReference type="Gene3D" id="3.40.50.720">
    <property type="entry name" value="NAD(P)-binding Rossmann-like Domain"/>
    <property type="match status" value="1"/>
</dbReference>